<feature type="transmembrane region" description="Helical" evidence="2">
    <location>
        <begin position="191"/>
        <end position="217"/>
    </location>
</feature>
<keyword evidence="2" id="KW-0472">Membrane</keyword>
<dbReference type="Proteomes" id="UP000725002">
    <property type="component" value="Unassembled WGS sequence"/>
</dbReference>
<organism evidence="3 4">
    <name type="scientific">Candidatus Cryptobacteroides avicola</name>
    <dbReference type="NCBI Taxonomy" id="2840757"/>
    <lineage>
        <taxon>Bacteria</taxon>
        <taxon>Pseudomonadati</taxon>
        <taxon>Bacteroidota</taxon>
        <taxon>Bacteroidia</taxon>
        <taxon>Bacteroidales</taxon>
        <taxon>Candidatus Cryptobacteroides</taxon>
    </lineage>
</organism>
<gene>
    <name evidence="3" type="ORF">IAB75_11530</name>
</gene>
<proteinExistence type="predicted"/>
<feature type="coiled-coil region" evidence="1">
    <location>
        <begin position="254"/>
        <end position="281"/>
    </location>
</feature>
<comment type="caution">
    <text evidence="3">The sequence shown here is derived from an EMBL/GenBank/DDBJ whole genome shotgun (WGS) entry which is preliminary data.</text>
</comment>
<sequence length="286" mass="32679">MFGRFFRKDRRRRMSMRVKLSLGLGAIAAILLLSSVISVLEYRRMSNYVSDLIAADINSINKAQKLSAACEEYNLKILATIGVEDTLYVLPSFDSVAFMNEYNALRSSFSSEPTIAAADSVISSYSAYMRTSLSLESVIKSDFIDSRQWFFERLQPDFQKFRDATENLNNLIYNDLKDNSETFQAGFYRSIMPGIVSVGVGLLLVVLLLFFVMSYYVNPICRMENGVDNYLKFNKRYTCTVDGDDELVAINNGVSEIVEENIELKKRIAKLREEKEKFIESSEDRK</sequence>
<name>A0A940IJM6_9BACT</name>
<keyword evidence="1" id="KW-0175">Coiled coil</keyword>
<reference evidence="3" key="1">
    <citation type="submission" date="2020-10" db="EMBL/GenBank/DDBJ databases">
        <authorList>
            <person name="Gilroy R."/>
        </authorList>
    </citation>
    <scope>NUCLEOTIDE SEQUENCE</scope>
    <source>
        <strain evidence="3">G3-8215</strain>
    </source>
</reference>
<protein>
    <recommendedName>
        <fullName evidence="5">Chemotaxis methyl-accepting receptor HlyB-like 4HB MCP domain-containing protein</fullName>
    </recommendedName>
</protein>
<evidence type="ECO:0000313" key="3">
    <source>
        <dbReference type="EMBL" id="MBO8484721.1"/>
    </source>
</evidence>
<reference evidence="3" key="2">
    <citation type="journal article" date="2021" name="PeerJ">
        <title>Extensive microbial diversity within the chicken gut microbiome revealed by metagenomics and culture.</title>
        <authorList>
            <person name="Gilroy R."/>
            <person name="Ravi A."/>
            <person name="Getino M."/>
            <person name="Pursley I."/>
            <person name="Horton D.L."/>
            <person name="Alikhan N.F."/>
            <person name="Baker D."/>
            <person name="Gharbi K."/>
            <person name="Hall N."/>
            <person name="Watson M."/>
            <person name="Adriaenssens E.M."/>
            <person name="Foster-Nyarko E."/>
            <person name="Jarju S."/>
            <person name="Secka A."/>
            <person name="Antonio M."/>
            <person name="Oren A."/>
            <person name="Chaudhuri R.R."/>
            <person name="La Ragione R."/>
            <person name="Hildebrand F."/>
            <person name="Pallen M.J."/>
        </authorList>
    </citation>
    <scope>NUCLEOTIDE SEQUENCE</scope>
    <source>
        <strain evidence="3">G3-8215</strain>
    </source>
</reference>
<evidence type="ECO:0000313" key="4">
    <source>
        <dbReference type="Proteomes" id="UP000725002"/>
    </source>
</evidence>
<dbReference type="AlphaFoldDB" id="A0A940IJM6"/>
<keyword evidence="2" id="KW-1133">Transmembrane helix</keyword>
<evidence type="ECO:0000256" key="2">
    <source>
        <dbReference type="SAM" id="Phobius"/>
    </source>
</evidence>
<keyword evidence="2" id="KW-0812">Transmembrane</keyword>
<dbReference type="EMBL" id="JADILV010000083">
    <property type="protein sequence ID" value="MBO8484721.1"/>
    <property type="molecule type" value="Genomic_DNA"/>
</dbReference>
<accession>A0A940IJM6</accession>
<evidence type="ECO:0000256" key="1">
    <source>
        <dbReference type="SAM" id="Coils"/>
    </source>
</evidence>
<evidence type="ECO:0008006" key="5">
    <source>
        <dbReference type="Google" id="ProtNLM"/>
    </source>
</evidence>